<gene>
    <name evidence="2" type="ORF">MNKW57_16890</name>
</gene>
<reference evidence="2 3" key="1">
    <citation type="submission" date="2023-04" db="EMBL/GenBank/DDBJ databases">
        <title>Marinobulbifer ophiurae gen. nov., sp. Nov., isolate from tissue of brittle star Ophioplocus japonicus.</title>
        <authorList>
            <person name="Kawano K."/>
            <person name="Sawayama S."/>
            <person name="Nakagawa S."/>
        </authorList>
    </citation>
    <scope>NUCLEOTIDE SEQUENCE [LARGE SCALE GENOMIC DNA]</scope>
    <source>
        <strain evidence="2 3">NKW57</strain>
    </source>
</reference>
<organism evidence="2 3">
    <name type="scientific">Biformimicrobium ophioploci</name>
    <dbReference type="NCBI Taxonomy" id="3036711"/>
    <lineage>
        <taxon>Bacteria</taxon>
        <taxon>Pseudomonadati</taxon>
        <taxon>Pseudomonadota</taxon>
        <taxon>Gammaproteobacteria</taxon>
        <taxon>Cellvibrionales</taxon>
        <taxon>Microbulbiferaceae</taxon>
        <taxon>Biformimicrobium</taxon>
    </lineage>
</organism>
<evidence type="ECO:0000313" key="3">
    <source>
        <dbReference type="Proteomes" id="UP001224392"/>
    </source>
</evidence>
<feature type="chain" id="PRO_5046770552" description="Lipoprotein" evidence="1">
    <location>
        <begin position="27"/>
        <end position="63"/>
    </location>
</feature>
<keyword evidence="3" id="KW-1185">Reference proteome</keyword>
<accession>A0ABQ6LZ65</accession>
<dbReference type="Proteomes" id="UP001224392">
    <property type="component" value="Unassembled WGS sequence"/>
</dbReference>
<name>A0ABQ6LZ65_9GAMM</name>
<protein>
    <recommendedName>
        <fullName evidence="4">Lipoprotein</fullName>
    </recommendedName>
</protein>
<feature type="signal peptide" evidence="1">
    <location>
        <begin position="1"/>
        <end position="26"/>
    </location>
</feature>
<evidence type="ECO:0008006" key="4">
    <source>
        <dbReference type="Google" id="ProtNLM"/>
    </source>
</evidence>
<keyword evidence="1" id="KW-0732">Signal</keyword>
<dbReference type="PROSITE" id="PS51257">
    <property type="entry name" value="PROKAR_LIPOPROTEIN"/>
    <property type="match status" value="1"/>
</dbReference>
<dbReference type="EMBL" id="BSYJ01000003">
    <property type="protein sequence ID" value="GMG87368.1"/>
    <property type="molecule type" value="Genomic_DNA"/>
</dbReference>
<sequence length="63" mass="6724">MKFTPTTYLMGIVCSLLLAGCCSTPAPVMCPAGTEQIPTNMACPSDADCFMVDDNTRCMKVVK</sequence>
<evidence type="ECO:0000256" key="1">
    <source>
        <dbReference type="SAM" id="SignalP"/>
    </source>
</evidence>
<proteinExistence type="predicted"/>
<evidence type="ECO:0000313" key="2">
    <source>
        <dbReference type="EMBL" id="GMG87368.1"/>
    </source>
</evidence>
<comment type="caution">
    <text evidence="2">The sequence shown here is derived from an EMBL/GenBank/DDBJ whole genome shotgun (WGS) entry which is preliminary data.</text>
</comment>